<dbReference type="InterPro" id="IPR016047">
    <property type="entry name" value="M23ase_b-sheet_dom"/>
</dbReference>
<dbReference type="GO" id="GO:0004222">
    <property type="term" value="F:metalloendopeptidase activity"/>
    <property type="evidence" value="ECO:0007669"/>
    <property type="project" value="TreeGrafter"/>
</dbReference>
<dbReference type="InterPro" id="IPR011055">
    <property type="entry name" value="Dup_hybrid_motif"/>
</dbReference>
<dbReference type="CDD" id="cd12797">
    <property type="entry name" value="M23_peptidase"/>
    <property type="match status" value="1"/>
</dbReference>
<dbReference type="PANTHER" id="PTHR21666:SF294">
    <property type="entry name" value="PEPTIDASE M23"/>
    <property type="match status" value="1"/>
</dbReference>
<accession>A0A495SQI1</accession>
<evidence type="ECO:0000313" key="3">
    <source>
        <dbReference type="Proteomes" id="UP000272428"/>
    </source>
</evidence>
<feature type="domain" description="M23ase beta-sheet core" evidence="1">
    <location>
        <begin position="118"/>
        <end position="215"/>
    </location>
</feature>
<dbReference type="RefSeq" id="WP_121460533.1">
    <property type="nucleotide sequence ID" value="NZ_RBXB01000001.1"/>
</dbReference>
<dbReference type="Pfam" id="PF01551">
    <property type="entry name" value="Peptidase_M23"/>
    <property type="match status" value="1"/>
</dbReference>
<dbReference type="Proteomes" id="UP000272428">
    <property type="component" value="Unassembled WGS sequence"/>
</dbReference>
<dbReference type="Gene3D" id="2.70.70.10">
    <property type="entry name" value="Glucose Permease (Domain IIA)"/>
    <property type="match status" value="1"/>
</dbReference>
<evidence type="ECO:0000313" key="2">
    <source>
        <dbReference type="EMBL" id="RKT01634.1"/>
    </source>
</evidence>
<gene>
    <name evidence="2" type="ORF">BCF58_0857</name>
</gene>
<reference evidence="2 3" key="1">
    <citation type="submission" date="2018-10" db="EMBL/GenBank/DDBJ databases">
        <title>Genomic Encyclopedia of Archaeal and Bacterial Type Strains, Phase II (KMG-II): from individual species to whole genera.</title>
        <authorList>
            <person name="Goeker M."/>
        </authorList>
    </citation>
    <scope>NUCLEOTIDE SEQUENCE [LARGE SCALE GENOMIC DNA]</scope>
    <source>
        <strain evidence="2 3">DSM 14219</strain>
    </source>
</reference>
<proteinExistence type="predicted"/>
<comment type="caution">
    <text evidence="2">The sequence shown here is derived from an EMBL/GenBank/DDBJ whole genome shotgun (WGS) entry which is preliminary data.</text>
</comment>
<evidence type="ECO:0000259" key="1">
    <source>
        <dbReference type="Pfam" id="PF01551"/>
    </source>
</evidence>
<dbReference type="OrthoDB" id="9809488at2"/>
<dbReference type="EMBL" id="RBXB01000001">
    <property type="protein sequence ID" value="RKT01634.1"/>
    <property type="molecule type" value="Genomic_DNA"/>
</dbReference>
<organism evidence="2 3">
    <name type="scientific">Chryseobacterium defluvii</name>
    <dbReference type="NCBI Taxonomy" id="160396"/>
    <lineage>
        <taxon>Bacteria</taxon>
        <taxon>Pseudomonadati</taxon>
        <taxon>Bacteroidota</taxon>
        <taxon>Flavobacteriia</taxon>
        <taxon>Flavobacteriales</taxon>
        <taxon>Weeksellaceae</taxon>
        <taxon>Chryseobacterium group</taxon>
        <taxon>Chryseobacterium</taxon>
    </lineage>
</organism>
<sequence>MNKFLLSFLTFSNIFIYSQNRFHIYVSKQKDTIYYYSENDKVFKCSAKRNRGRVDKCEVKDEVSPNTQEYKMWIQYLKYKDGKFIPYDKNYIYSLPYKKGQHYKIAQGYDGDFSHYGNNAIDFEMPIGTEILAARDGLVIQTVQDNTKGCDSQECGKYANYISILHDDGSRADYYHLKYNGVTVTAGNRVKKGDLIGYSGNTGWSSGPHLHFVCYTPESARKIKQETIKTLFRTGDGKKVEYLYEGEIYLKNY</sequence>
<dbReference type="InterPro" id="IPR050570">
    <property type="entry name" value="Cell_wall_metabolism_enzyme"/>
</dbReference>
<keyword evidence="3" id="KW-1185">Reference proteome</keyword>
<dbReference type="PANTHER" id="PTHR21666">
    <property type="entry name" value="PEPTIDASE-RELATED"/>
    <property type="match status" value="1"/>
</dbReference>
<dbReference type="AlphaFoldDB" id="A0A495SQI1"/>
<name>A0A495SQI1_9FLAO</name>
<dbReference type="SUPFAM" id="SSF51261">
    <property type="entry name" value="Duplicated hybrid motif"/>
    <property type="match status" value="1"/>
</dbReference>
<protein>
    <submittedName>
        <fullName evidence="2">Peptidase M23-like protein</fullName>
    </submittedName>
</protein>